<proteinExistence type="predicted"/>
<dbReference type="SUPFAM" id="SSF56300">
    <property type="entry name" value="Metallo-dependent phosphatases"/>
    <property type="match status" value="1"/>
</dbReference>
<dbReference type="Pfam" id="PF09423">
    <property type="entry name" value="PhoD"/>
    <property type="match status" value="1"/>
</dbReference>
<evidence type="ECO:0000313" key="4">
    <source>
        <dbReference type="Proteomes" id="UP000245942"/>
    </source>
</evidence>
<evidence type="ECO:0000313" key="3">
    <source>
        <dbReference type="EMBL" id="PWN22218.1"/>
    </source>
</evidence>
<dbReference type="InterPro" id="IPR038607">
    <property type="entry name" value="PhoD-like_sf"/>
</dbReference>
<accession>A0A316UBH6</accession>
<dbReference type="Gene3D" id="3.60.21.70">
    <property type="entry name" value="PhoD-like phosphatase"/>
    <property type="match status" value="1"/>
</dbReference>
<dbReference type="Proteomes" id="UP000245942">
    <property type="component" value="Unassembled WGS sequence"/>
</dbReference>
<dbReference type="GeneID" id="37011929"/>
<keyword evidence="4" id="KW-1185">Reference proteome</keyword>
<dbReference type="OrthoDB" id="2100241at2759"/>
<dbReference type="PANTHER" id="PTHR43606">
    <property type="entry name" value="PHOSPHATASE, PUTATIVE (AFU_ORTHOLOGUE AFUA_6G08710)-RELATED"/>
    <property type="match status" value="1"/>
</dbReference>
<dbReference type="PANTHER" id="PTHR43606:SF2">
    <property type="entry name" value="ALKALINE PHOSPHATASE FAMILY PROTEIN (AFU_ORTHOLOGUE AFUA_5G03860)"/>
    <property type="match status" value="1"/>
</dbReference>
<evidence type="ECO:0000256" key="1">
    <source>
        <dbReference type="SAM" id="MobiDB-lite"/>
    </source>
</evidence>
<feature type="domain" description="PhoD-like phosphatase metallophosphatase" evidence="2">
    <location>
        <begin position="466"/>
        <end position="741"/>
    </location>
</feature>
<feature type="compositionally biased region" description="Basic residues" evidence="1">
    <location>
        <begin position="23"/>
        <end position="32"/>
    </location>
</feature>
<evidence type="ECO:0000259" key="2">
    <source>
        <dbReference type="Pfam" id="PF09423"/>
    </source>
</evidence>
<dbReference type="InterPro" id="IPR052900">
    <property type="entry name" value="Phospholipid_Metab_Enz"/>
</dbReference>
<dbReference type="InterPro" id="IPR029052">
    <property type="entry name" value="Metallo-depent_PP-like"/>
</dbReference>
<gene>
    <name evidence="3" type="ORF">BCV69DRAFT_246233</name>
</gene>
<dbReference type="AlphaFoldDB" id="A0A316UBH6"/>
<dbReference type="STRING" id="1684307.A0A316UBH6"/>
<organism evidence="3 4">
    <name type="scientific">Pseudomicrostroma glucosiphilum</name>
    <dbReference type="NCBI Taxonomy" id="1684307"/>
    <lineage>
        <taxon>Eukaryota</taxon>
        <taxon>Fungi</taxon>
        <taxon>Dikarya</taxon>
        <taxon>Basidiomycota</taxon>
        <taxon>Ustilaginomycotina</taxon>
        <taxon>Exobasidiomycetes</taxon>
        <taxon>Microstromatales</taxon>
        <taxon>Microstromatales incertae sedis</taxon>
        <taxon>Pseudomicrostroma</taxon>
    </lineage>
</organism>
<dbReference type="RefSeq" id="XP_025349378.1">
    <property type="nucleotide sequence ID" value="XM_025490195.1"/>
</dbReference>
<feature type="region of interest" description="Disordered" evidence="1">
    <location>
        <begin position="149"/>
        <end position="168"/>
    </location>
</feature>
<dbReference type="InterPro" id="IPR018946">
    <property type="entry name" value="PhoD-like_MPP"/>
</dbReference>
<dbReference type="CDD" id="cd07389">
    <property type="entry name" value="MPP_PhoD"/>
    <property type="match status" value="1"/>
</dbReference>
<sequence length="823" mass="91860">MAAPPNPGAEAVAVPEKSDTVVKKKKKKNKNHNKTDDTSSPATVVHDRAPLQISTRRGRTLLDVVQFSASLLLRLSVYIFLQWIPTSLAWPLIPILYGTYVVSWLLKDRGVRKLVKQGSAAILPQAGAGDLKELADGVTVTDQTIGKQVGNAHPAEGAGLTEPPTVESRPSSLYGKAVALVTGLSIPSRRVNLLNLGLHTLLFSFFLDSYGSPYLFPSHFEHNLIFHRVGDIGPTHSKIQVRWPEPLPLFSGLEETSEGSGVLRDGLQRVEKPFRIVYTEVSSKAGMRSRWERGPLLTLLEENDWTTTASLSNLWPATQYEYRLAWAHNNTFVAPHRLLEFQASVGGVGEEEVASASERNYVGGTFKTWPDPRVGQGMGGLASTPGLLEDEEDENVPLDDPNYFRFITSSCVKPDFPYNPSQFVLWSWLLRLLPSPALYLPAEWVSPQISNSWAKRNVIPGFDMIYDRYIKDRPEPSVRFLLSLGDLIYADVPRYGGPKIDTYTRLWRNLFASPSFKRVFEKIPTFGPLDDHEIKNNAAGQLTEGTAVGEAFGPALQAWSQYFGSVGPDPLSPGKHYSAFRYGNEAAFFNFDTRTQRTPSTGYTGEEEDDLQHIPGAEDDGLPPTVLGQEQKDDFIRWLRAVNNTATFKIVVSSVPFSTLFARSTLDVDARMDSWAAYLSERSELMRELEYVKNVLIISGDRHQFLATSLRSGEDPNVDRYTVTELCVGPLNMFALPISIGESSETDKLLKHIPLGRQKWADIVVDTRRVMEPQLRVKVYVDGQVTWKVKLVGEPVALKAVKTVGGIAKSFLELLNWRPRRWF</sequence>
<protein>
    <recommendedName>
        <fullName evidence="2">PhoD-like phosphatase metallophosphatase domain-containing protein</fullName>
    </recommendedName>
</protein>
<reference evidence="3 4" key="1">
    <citation type="journal article" date="2018" name="Mol. Biol. Evol.">
        <title>Broad Genomic Sampling Reveals a Smut Pathogenic Ancestry of the Fungal Clade Ustilaginomycotina.</title>
        <authorList>
            <person name="Kijpornyongpan T."/>
            <person name="Mondo S.J."/>
            <person name="Barry K."/>
            <person name="Sandor L."/>
            <person name="Lee J."/>
            <person name="Lipzen A."/>
            <person name="Pangilinan J."/>
            <person name="LaButti K."/>
            <person name="Hainaut M."/>
            <person name="Henrissat B."/>
            <person name="Grigoriev I.V."/>
            <person name="Spatafora J.W."/>
            <person name="Aime M.C."/>
        </authorList>
    </citation>
    <scope>NUCLEOTIDE SEQUENCE [LARGE SCALE GENOMIC DNA]</scope>
    <source>
        <strain evidence="3 4">MCA 4718</strain>
    </source>
</reference>
<dbReference type="EMBL" id="KZ819323">
    <property type="protein sequence ID" value="PWN22218.1"/>
    <property type="molecule type" value="Genomic_DNA"/>
</dbReference>
<name>A0A316UBH6_9BASI</name>
<feature type="region of interest" description="Disordered" evidence="1">
    <location>
        <begin position="1"/>
        <end position="45"/>
    </location>
</feature>